<dbReference type="GO" id="GO:0003677">
    <property type="term" value="F:DNA binding"/>
    <property type="evidence" value="ECO:0007669"/>
    <property type="project" value="UniProtKB-KW"/>
</dbReference>
<comment type="caution">
    <text evidence="8">The sequence shown here is derived from an EMBL/GenBank/DDBJ whole genome shotgun (WGS) entry which is preliminary data.</text>
</comment>
<feature type="compositionally biased region" description="Basic and acidic residues" evidence="5">
    <location>
        <begin position="635"/>
        <end position="649"/>
    </location>
</feature>
<reference evidence="8 9" key="1">
    <citation type="journal article" date="2018" name="Mol. Biol. Evol.">
        <title>Analysis of the draft genome of the red seaweed Gracilariopsis chorda provides insights into genome size evolution in Rhodophyta.</title>
        <authorList>
            <person name="Lee J."/>
            <person name="Yang E.C."/>
            <person name="Graf L."/>
            <person name="Yang J.H."/>
            <person name="Qiu H."/>
            <person name="Zel Zion U."/>
            <person name="Chan C.X."/>
            <person name="Stephens T.G."/>
            <person name="Weber A.P.M."/>
            <person name="Boo G.H."/>
            <person name="Boo S.M."/>
            <person name="Kim K.M."/>
            <person name="Shin Y."/>
            <person name="Jung M."/>
            <person name="Lee S.J."/>
            <person name="Yim H.S."/>
            <person name="Lee J.H."/>
            <person name="Bhattacharya D."/>
            <person name="Yoon H.S."/>
        </authorList>
    </citation>
    <scope>NUCLEOTIDE SEQUENCE [LARGE SCALE GENOMIC DNA]</scope>
    <source>
        <strain evidence="8 9">SKKU-2015</strain>
        <tissue evidence="8">Whole body</tissue>
    </source>
</reference>
<feature type="compositionally biased region" description="Polar residues" evidence="5">
    <location>
        <begin position="81"/>
        <end position="91"/>
    </location>
</feature>
<evidence type="ECO:0000313" key="9">
    <source>
        <dbReference type="Proteomes" id="UP000247409"/>
    </source>
</evidence>
<feature type="domain" description="SANT" evidence="6">
    <location>
        <begin position="3"/>
        <end position="54"/>
    </location>
</feature>
<keyword evidence="1" id="KW-0805">Transcription regulation</keyword>
<dbReference type="InterPro" id="IPR001005">
    <property type="entry name" value="SANT/Myb"/>
</dbReference>
<dbReference type="CDD" id="cd00167">
    <property type="entry name" value="SANT"/>
    <property type="match status" value="1"/>
</dbReference>
<feature type="region of interest" description="Disordered" evidence="5">
    <location>
        <begin position="613"/>
        <end position="672"/>
    </location>
</feature>
<evidence type="ECO:0000256" key="4">
    <source>
        <dbReference type="ARBA" id="ARBA00023242"/>
    </source>
</evidence>
<keyword evidence="3" id="KW-0804">Transcription</keyword>
<evidence type="ECO:0000313" key="8">
    <source>
        <dbReference type="EMBL" id="PXF46257.1"/>
    </source>
</evidence>
<dbReference type="PANTHER" id="PTHR12802:SF155">
    <property type="entry name" value="DEUBIQUITINASE MYSM1"/>
    <property type="match status" value="1"/>
</dbReference>
<dbReference type="NCBIfam" id="TIGR01557">
    <property type="entry name" value="myb_SHAQKYF"/>
    <property type="match status" value="1"/>
</dbReference>
<feature type="region of interest" description="Disordered" evidence="5">
    <location>
        <begin position="341"/>
        <end position="386"/>
    </location>
</feature>
<keyword evidence="9" id="KW-1185">Reference proteome</keyword>
<accession>A0A2V3IX41</accession>
<dbReference type="SUPFAM" id="SSF46689">
    <property type="entry name" value="Homeodomain-like"/>
    <property type="match status" value="1"/>
</dbReference>
<dbReference type="Pfam" id="PF00249">
    <property type="entry name" value="Myb_DNA-binding"/>
    <property type="match status" value="1"/>
</dbReference>
<evidence type="ECO:0000256" key="1">
    <source>
        <dbReference type="ARBA" id="ARBA00023015"/>
    </source>
</evidence>
<dbReference type="PANTHER" id="PTHR12802">
    <property type="entry name" value="SWI/SNF COMPLEX-RELATED"/>
    <property type="match status" value="1"/>
</dbReference>
<dbReference type="AlphaFoldDB" id="A0A2V3IX41"/>
<gene>
    <name evidence="8" type="ORF">BWQ96_03913</name>
</gene>
<dbReference type="Gene3D" id="1.10.10.60">
    <property type="entry name" value="Homeodomain-like"/>
    <property type="match status" value="1"/>
</dbReference>
<evidence type="ECO:0000256" key="3">
    <source>
        <dbReference type="ARBA" id="ARBA00023163"/>
    </source>
</evidence>
<feature type="domain" description="HTH myb-type" evidence="7">
    <location>
        <begin position="1"/>
        <end position="54"/>
    </location>
</feature>
<dbReference type="PROSITE" id="PS51294">
    <property type="entry name" value="HTH_MYB"/>
    <property type="match status" value="1"/>
</dbReference>
<keyword evidence="4" id="KW-0539">Nucleus</keyword>
<dbReference type="InterPro" id="IPR006447">
    <property type="entry name" value="Myb_dom_plants"/>
</dbReference>
<dbReference type="STRING" id="448386.A0A2V3IX41"/>
<dbReference type="InterPro" id="IPR017930">
    <property type="entry name" value="Myb_dom"/>
</dbReference>
<proteinExistence type="predicted"/>
<feature type="compositionally biased region" description="Basic and acidic residues" evidence="5">
    <location>
        <begin position="444"/>
        <end position="464"/>
    </location>
</feature>
<evidence type="ECO:0000256" key="2">
    <source>
        <dbReference type="ARBA" id="ARBA00023125"/>
    </source>
</evidence>
<feature type="compositionally biased region" description="Low complexity" evidence="5">
    <location>
        <begin position="106"/>
        <end position="128"/>
    </location>
</feature>
<keyword evidence="2" id="KW-0238">DNA-binding</keyword>
<name>A0A2V3IX41_9FLOR</name>
<evidence type="ECO:0000256" key="5">
    <source>
        <dbReference type="SAM" id="MobiDB-lite"/>
    </source>
</evidence>
<feature type="region of interest" description="Disordered" evidence="5">
    <location>
        <begin position="405"/>
        <end position="538"/>
    </location>
</feature>
<dbReference type="InterPro" id="IPR009057">
    <property type="entry name" value="Homeodomain-like_sf"/>
</dbReference>
<feature type="compositionally biased region" description="Polar residues" evidence="5">
    <location>
        <begin position="465"/>
        <end position="475"/>
    </location>
</feature>
<feature type="region of interest" description="Disordered" evidence="5">
    <location>
        <begin position="59"/>
        <end position="234"/>
    </location>
</feature>
<feature type="region of interest" description="Disordered" evidence="5">
    <location>
        <begin position="278"/>
        <end position="309"/>
    </location>
</feature>
<dbReference type="Proteomes" id="UP000247409">
    <property type="component" value="Unassembled WGS sequence"/>
</dbReference>
<evidence type="ECO:0000259" key="7">
    <source>
        <dbReference type="PROSITE" id="PS51294"/>
    </source>
</evidence>
<feature type="compositionally biased region" description="Polar residues" evidence="5">
    <location>
        <begin position="650"/>
        <end position="672"/>
    </location>
</feature>
<dbReference type="SMART" id="SM00717">
    <property type="entry name" value="SANT"/>
    <property type="match status" value="1"/>
</dbReference>
<dbReference type="InterPro" id="IPR017884">
    <property type="entry name" value="SANT_dom"/>
</dbReference>
<dbReference type="EMBL" id="NBIV01000041">
    <property type="protein sequence ID" value="PXF46257.1"/>
    <property type="molecule type" value="Genomic_DNA"/>
</dbReference>
<sequence>MTKSREQWTPGEHARFLQALKLYDRNWKLIEAYIGSKTVLQIRSHAQKHFGKVAKYNTGEYIPPPRPKKRASLPYPRIRNPASTKSNSNACKPNDNHVPNAATQLTAASNATAKAAAASSAPMPSTPSVGATNSPPHPHHSSIRHTSSPMPDRNRWAPNGYITAKRSAPNDITPTSHKSAPLPASTHHQQCLHRSKQPLQDPSAHAVNTSAAVDSSAVVPSRQAPQHDHPASTNSLHVLSNCVDMISRDALPSRQPAAGWATAAAARRAHRAKVVRARKCSQPSSPTPTIPHEQAPTNHAGDAVPVLPPRQHGKLSVLADSPSIVDALNSEARKNALVNKYHGTSGASPQRRGESPPVLQSETERNRVAPPDPQRTSARSSNGSDVAAAVGGAFSASGHRLASSDVGIGSTSGGSGTGNSLENSDTGDGDDDPKSSNDGSGYDGNHDGNHDGNRTNLSKRDTSRTDPVSFNSGGSSPKRRTSINQLISKPSGAVVRRGRAMQKPQIRILNGGPRGSSEGIIMRNGNLHESERPKDVGSDVATTDLETCNSYSQSEQPKAMFHQSMYLQADNKPQVVNGLVPERQEHYHKSRVPLHVNHDLQRCNQSHLKYSAVTDVRSKRPRSLGDDEQQNGYVRELKSQRLRHVEEAKSVQTPYQGNDNAQRAMTNGSSRR</sequence>
<feature type="compositionally biased region" description="Basic and acidic residues" evidence="5">
    <location>
        <begin position="526"/>
        <end position="537"/>
    </location>
</feature>
<organism evidence="8 9">
    <name type="scientific">Gracilariopsis chorda</name>
    <dbReference type="NCBI Taxonomy" id="448386"/>
    <lineage>
        <taxon>Eukaryota</taxon>
        <taxon>Rhodophyta</taxon>
        <taxon>Florideophyceae</taxon>
        <taxon>Rhodymeniophycidae</taxon>
        <taxon>Gracilariales</taxon>
        <taxon>Gracilariaceae</taxon>
        <taxon>Gracilariopsis</taxon>
    </lineage>
</organism>
<feature type="compositionally biased region" description="Low complexity" evidence="5">
    <location>
        <begin position="206"/>
        <end position="221"/>
    </location>
</feature>
<dbReference type="OrthoDB" id="72460at2759"/>
<protein>
    <submittedName>
        <fullName evidence="8">Protein REVEILLE 6</fullName>
    </submittedName>
</protein>
<evidence type="ECO:0000259" key="6">
    <source>
        <dbReference type="PROSITE" id="PS51293"/>
    </source>
</evidence>
<dbReference type="PROSITE" id="PS51293">
    <property type="entry name" value="SANT"/>
    <property type="match status" value="1"/>
</dbReference>